<evidence type="ECO:0000256" key="5">
    <source>
        <dbReference type="ARBA" id="ARBA00022833"/>
    </source>
</evidence>
<feature type="domain" description="Peptidase M48" evidence="8">
    <location>
        <begin position="143"/>
        <end position="315"/>
    </location>
</feature>
<dbReference type="GO" id="GO:0046872">
    <property type="term" value="F:metal ion binding"/>
    <property type="evidence" value="ECO:0007669"/>
    <property type="project" value="UniProtKB-KW"/>
</dbReference>
<evidence type="ECO:0000256" key="6">
    <source>
        <dbReference type="ARBA" id="ARBA00023049"/>
    </source>
</evidence>
<dbReference type="AlphaFoldDB" id="A0A4Y7XG51"/>
<dbReference type="EMBL" id="SNTY01000005">
    <property type="protein sequence ID" value="TEU30738.1"/>
    <property type="molecule type" value="Genomic_DNA"/>
</dbReference>
<dbReference type="PANTHER" id="PTHR22726">
    <property type="entry name" value="METALLOENDOPEPTIDASE OMA1"/>
    <property type="match status" value="1"/>
</dbReference>
<protein>
    <recommendedName>
        <fullName evidence="8">Peptidase M48 domain-containing protein</fullName>
    </recommendedName>
</protein>
<dbReference type="OrthoDB" id="9810445at2"/>
<evidence type="ECO:0000256" key="3">
    <source>
        <dbReference type="ARBA" id="ARBA00022723"/>
    </source>
</evidence>
<dbReference type="STRING" id="1120977.GCA_000619845_01037"/>
<keyword evidence="4" id="KW-0378">Hydrolase</keyword>
<dbReference type="InterPro" id="IPR001915">
    <property type="entry name" value="Peptidase_M48"/>
</dbReference>
<feature type="signal peptide" evidence="7">
    <location>
        <begin position="1"/>
        <end position="19"/>
    </location>
</feature>
<evidence type="ECO:0000256" key="7">
    <source>
        <dbReference type="SAM" id="SignalP"/>
    </source>
</evidence>
<dbReference type="SUPFAM" id="SSF48452">
    <property type="entry name" value="TPR-like"/>
    <property type="match status" value="1"/>
</dbReference>
<comment type="caution">
    <text evidence="9">The sequence shown here is derived from an EMBL/GenBank/DDBJ whole genome shotgun (WGS) entry which is preliminary data.</text>
</comment>
<sequence>MKKKVFSFFTVLSVLSSQAVPATNSLMFADTINSRQQANRVQSVQAVNDLTRSDTTGKNAAALLNTSRAAMTEPFHHHNESAFGVEIPDLGAGTSLLDQQQETRLGEMVLRQIGKEMPLYQDPWTQDELGKIFSRIYSASAADKASTIAAPLGLVIIDDNSINAFAVPGGLFAINMGLVLSVKNIDELAGVMGHEVAHVSQRHYSRSKEAFKNQTLITLGSMLASILLASQSSDAAGAVALGAQAAMIDRQLSYSRNQEREADRIGMQLMYAAGYNPVAMADFFETMNRKTGTISFMPDFWLTHPLSTERMSEARLRAAQYPKHKTSLNLTDENNLHVMQYRMAVLSDQVTENRLVIAAERDPAAIPALALFYARAGKYEQARGLAKQFAQQQPEAVIAAITQTEIELMANQPQQALEIILPQNRIMPENRALAIYTARAYSALGKGQAALELLQPLVNKNSRDSVAWQTMEAAASRLPESPLKTLQVLRFRAETQFWQGDVDNAIRSLMRASKLAQNNYSMQAKLENRLSEMQEARKFRG</sequence>
<comment type="cofactor">
    <cofactor evidence="1">
        <name>Zn(2+)</name>
        <dbReference type="ChEBI" id="CHEBI:29105"/>
    </cofactor>
</comment>
<dbReference type="Gene3D" id="1.25.40.10">
    <property type="entry name" value="Tetratricopeptide repeat domain"/>
    <property type="match status" value="1"/>
</dbReference>
<dbReference type="GO" id="GO:0004222">
    <property type="term" value="F:metalloendopeptidase activity"/>
    <property type="evidence" value="ECO:0007669"/>
    <property type="project" value="InterPro"/>
</dbReference>
<evidence type="ECO:0000256" key="4">
    <source>
        <dbReference type="ARBA" id="ARBA00022801"/>
    </source>
</evidence>
<keyword evidence="2" id="KW-0645">Protease</keyword>
<dbReference type="InterPro" id="IPR051156">
    <property type="entry name" value="Mito/Outer_Membr_Metalloprot"/>
</dbReference>
<evidence type="ECO:0000256" key="2">
    <source>
        <dbReference type="ARBA" id="ARBA00022670"/>
    </source>
</evidence>
<dbReference type="InterPro" id="IPR011990">
    <property type="entry name" value="TPR-like_helical_dom_sf"/>
</dbReference>
<dbReference type="GO" id="GO:0051603">
    <property type="term" value="P:proteolysis involved in protein catabolic process"/>
    <property type="evidence" value="ECO:0007669"/>
    <property type="project" value="TreeGrafter"/>
</dbReference>
<keyword evidence="5" id="KW-0862">Zinc</keyword>
<keyword evidence="3" id="KW-0479">Metal-binding</keyword>
<keyword evidence="10" id="KW-1185">Reference proteome</keyword>
<reference evidence="9 10" key="1">
    <citation type="submission" date="2019-03" db="EMBL/GenBank/DDBJ databases">
        <title>Alkanindiges illinoisensis: a potential pathogenic isolated from ascites of a gastric cancer patient with abdominal metastasis.</title>
        <authorList>
            <person name="Hu X."/>
            <person name="Yang B."/>
            <person name="Yan X."/>
            <person name="Lin L."/>
            <person name="Zhao H."/>
            <person name="Zhou F."/>
            <person name="Su B."/>
            <person name="Chen J."/>
            <person name="Rui Y."/>
            <person name="Wang Q."/>
            <person name="Zheng L."/>
        </authorList>
    </citation>
    <scope>NUCLEOTIDE SEQUENCE [LARGE SCALE GENOMIC DNA]</scope>
    <source>
        <strain evidence="9 10">NFYY 23406</strain>
    </source>
</reference>
<organism evidence="9 10">
    <name type="scientific">Alkanindiges illinoisensis</name>
    <dbReference type="NCBI Taxonomy" id="197183"/>
    <lineage>
        <taxon>Bacteria</taxon>
        <taxon>Pseudomonadati</taxon>
        <taxon>Pseudomonadota</taxon>
        <taxon>Gammaproteobacteria</taxon>
        <taxon>Moraxellales</taxon>
        <taxon>Moraxellaceae</taxon>
        <taxon>Alkanindiges</taxon>
    </lineage>
</organism>
<dbReference type="GO" id="GO:0016020">
    <property type="term" value="C:membrane"/>
    <property type="evidence" value="ECO:0007669"/>
    <property type="project" value="TreeGrafter"/>
</dbReference>
<evidence type="ECO:0000313" key="10">
    <source>
        <dbReference type="Proteomes" id="UP000297834"/>
    </source>
</evidence>
<keyword evidence="7" id="KW-0732">Signal</keyword>
<evidence type="ECO:0000313" key="9">
    <source>
        <dbReference type="EMBL" id="TEU30738.1"/>
    </source>
</evidence>
<name>A0A4Y7XG51_9GAMM</name>
<keyword evidence="6" id="KW-0482">Metalloprotease</keyword>
<evidence type="ECO:0000259" key="8">
    <source>
        <dbReference type="Pfam" id="PF01435"/>
    </source>
</evidence>
<proteinExistence type="predicted"/>
<gene>
    <name evidence="9" type="ORF">E2B99_00790</name>
</gene>
<accession>A0A4Y7XG51</accession>
<dbReference type="Proteomes" id="UP000297834">
    <property type="component" value="Unassembled WGS sequence"/>
</dbReference>
<dbReference type="Gene3D" id="3.30.2010.10">
    <property type="entry name" value="Metalloproteases ('zincins'), catalytic domain"/>
    <property type="match status" value="1"/>
</dbReference>
<evidence type="ECO:0000256" key="1">
    <source>
        <dbReference type="ARBA" id="ARBA00001947"/>
    </source>
</evidence>
<feature type="chain" id="PRO_5021424735" description="Peptidase M48 domain-containing protein" evidence="7">
    <location>
        <begin position="20"/>
        <end position="541"/>
    </location>
</feature>
<dbReference type="PANTHER" id="PTHR22726:SF1">
    <property type="entry name" value="METALLOENDOPEPTIDASE OMA1, MITOCHONDRIAL"/>
    <property type="match status" value="1"/>
</dbReference>
<dbReference type="Pfam" id="PF01435">
    <property type="entry name" value="Peptidase_M48"/>
    <property type="match status" value="1"/>
</dbReference>